<dbReference type="Proteomes" id="UP000326396">
    <property type="component" value="Linkage Group LG1"/>
</dbReference>
<gene>
    <name evidence="2" type="ORF">E3N88_00893</name>
</gene>
<dbReference type="PANTHER" id="PTHR32278">
    <property type="entry name" value="F-BOX DOMAIN-CONTAINING PROTEIN"/>
    <property type="match status" value="1"/>
</dbReference>
<organism evidence="2 3">
    <name type="scientific">Mikania micrantha</name>
    <name type="common">bitter vine</name>
    <dbReference type="NCBI Taxonomy" id="192012"/>
    <lineage>
        <taxon>Eukaryota</taxon>
        <taxon>Viridiplantae</taxon>
        <taxon>Streptophyta</taxon>
        <taxon>Embryophyta</taxon>
        <taxon>Tracheophyta</taxon>
        <taxon>Spermatophyta</taxon>
        <taxon>Magnoliopsida</taxon>
        <taxon>eudicotyledons</taxon>
        <taxon>Gunneridae</taxon>
        <taxon>Pentapetalae</taxon>
        <taxon>asterids</taxon>
        <taxon>campanulids</taxon>
        <taxon>Asterales</taxon>
        <taxon>Asteraceae</taxon>
        <taxon>Asteroideae</taxon>
        <taxon>Heliantheae alliance</taxon>
        <taxon>Eupatorieae</taxon>
        <taxon>Mikania</taxon>
    </lineage>
</organism>
<proteinExistence type="predicted"/>
<dbReference type="Pfam" id="PF14299">
    <property type="entry name" value="PP2"/>
    <property type="match status" value="1"/>
</dbReference>
<keyword evidence="3" id="KW-1185">Reference proteome</keyword>
<evidence type="ECO:0000313" key="2">
    <source>
        <dbReference type="EMBL" id="KAD7477757.1"/>
    </source>
</evidence>
<feature type="compositionally biased region" description="Acidic residues" evidence="1">
    <location>
        <begin position="265"/>
        <end position="281"/>
    </location>
</feature>
<accession>A0A5N6Q0U7</accession>
<dbReference type="PANTHER" id="PTHR32278:SF135">
    <property type="entry name" value="F-BOX PROTEIN PP2-B12"/>
    <property type="match status" value="1"/>
</dbReference>
<dbReference type="InterPro" id="IPR025886">
    <property type="entry name" value="PP2-like"/>
</dbReference>
<sequence length="281" mass="31691">MIALQEMIKTSTPPLIYTTQEELKTLLAKGVIINMGKTWFSLNKKGQNCVMISAAECMIPLSNTNIPHSHDYDSRFARGSYLSLSWKFKIHIQTQFLSPKIVYTVNLVFKIIKKNHPLSKQSYGAPRYVTIGENPSFLYFADEREDGWLTTKLHKFTSEGRYADLEIIFGSLPNYDSSVLVVEGIEFQPLEKVDHDGHVQGIKEKLYLFFGRGFPIKYVEGKIVRSSSVVNALSMSSQVTTALSKSSEQTPINNESLMKEKNMSEGEESVDQADLLTDNDA</sequence>
<evidence type="ECO:0000313" key="3">
    <source>
        <dbReference type="Proteomes" id="UP000326396"/>
    </source>
</evidence>
<evidence type="ECO:0000256" key="1">
    <source>
        <dbReference type="SAM" id="MobiDB-lite"/>
    </source>
</evidence>
<dbReference type="OrthoDB" id="1707199at2759"/>
<comment type="caution">
    <text evidence="2">The sequence shown here is derived from an EMBL/GenBank/DDBJ whole genome shotgun (WGS) entry which is preliminary data.</text>
</comment>
<dbReference type="EMBL" id="SZYD01000001">
    <property type="protein sequence ID" value="KAD7477757.1"/>
    <property type="molecule type" value="Genomic_DNA"/>
</dbReference>
<feature type="region of interest" description="Disordered" evidence="1">
    <location>
        <begin position="244"/>
        <end position="281"/>
    </location>
</feature>
<name>A0A5N6Q0U7_9ASTR</name>
<dbReference type="AlphaFoldDB" id="A0A5N6Q0U7"/>
<feature type="compositionally biased region" description="Polar residues" evidence="1">
    <location>
        <begin position="244"/>
        <end position="256"/>
    </location>
</feature>
<protein>
    <submittedName>
        <fullName evidence="2">Uncharacterized protein</fullName>
    </submittedName>
</protein>
<reference evidence="2 3" key="1">
    <citation type="submission" date="2019-05" db="EMBL/GenBank/DDBJ databases">
        <title>Mikania micrantha, genome provides insights into the molecular mechanism of rapid growth.</title>
        <authorList>
            <person name="Liu B."/>
        </authorList>
    </citation>
    <scope>NUCLEOTIDE SEQUENCE [LARGE SCALE GENOMIC DNA]</scope>
    <source>
        <strain evidence="2">NLD-2019</strain>
        <tissue evidence="2">Leaf</tissue>
    </source>
</reference>